<keyword evidence="1 2" id="KW-0456">Lyase</keyword>
<gene>
    <name evidence="5" type="primary">dapA1</name>
    <name evidence="5" type="ORF">PFCIRM138_11455</name>
</gene>
<dbReference type="Gene3D" id="3.20.20.70">
    <property type="entry name" value="Aldolase class I"/>
    <property type="match status" value="1"/>
</dbReference>
<sequence>MTIDGAAGQQGFRGIIPYLPTPLTRGGDIDDRATRLLIDRLIDAGVDGISPLGFTGEAQYLDDAHKGRLLGIVVDQVEGRVPVIPGVLAPSTDRAVQQCRAAEQGGADGLVAMCQTWGPVEPEQLFDHFASMAGATELPVTLYRQPALGALVDVATITRLAQLPTVRSLKDASTDTGFLLQVQCAVGDRLDLFAASAHVPLLVWEMGGVGWMAGPACVVPNTAAALFAVFGAGDRQRAWQLQRAIWPLCRFFTAHGPAVVVKAALALRGLDVGAAMAPQRRLEASDRAQLGQILADIARARAALDLDPQLL</sequence>
<evidence type="ECO:0000256" key="4">
    <source>
        <dbReference type="PIRSR" id="PIRSR001365-2"/>
    </source>
</evidence>
<dbReference type="GO" id="GO:0008840">
    <property type="term" value="F:4-hydroxy-tetrahydrodipicolinate synthase activity"/>
    <property type="evidence" value="ECO:0007669"/>
    <property type="project" value="UniProtKB-EC"/>
</dbReference>
<dbReference type="SMART" id="SM01130">
    <property type="entry name" value="DHDPS"/>
    <property type="match status" value="1"/>
</dbReference>
<feature type="binding site" evidence="4">
    <location>
        <position position="212"/>
    </location>
    <ligand>
        <name>pyruvate</name>
        <dbReference type="ChEBI" id="CHEBI:15361"/>
    </ligand>
</feature>
<dbReference type="Pfam" id="PF00701">
    <property type="entry name" value="DHDPS"/>
    <property type="match status" value="1"/>
</dbReference>
<feature type="binding site" evidence="4">
    <location>
        <position position="55"/>
    </location>
    <ligand>
        <name>pyruvate</name>
        <dbReference type="ChEBI" id="CHEBI:15361"/>
    </ligand>
</feature>
<accession>A0A0B7NW46</accession>
<dbReference type="InterPro" id="IPR002220">
    <property type="entry name" value="DapA-like"/>
</dbReference>
<name>A0A0B7NW46_PROFF</name>
<proteinExistence type="inferred from homology"/>
<evidence type="ECO:0000256" key="2">
    <source>
        <dbReference type="PIRNR" id="PIRNR001365"/>
    </source>
</evidence>
<dbReference type="PIRSF" id="PIRSF001365">
    <property type="entry name" value="DHDPS"/>
    <property type="match status" value="1"/>
</dbReference>
<dbReference type="InterPro" id="IPR013785">
    <property type="entry name" value="Aldolase_TIM"/>
</dbReference>
<dbReference type="AlphaFoldDB" id="A0A0B7NW46"/>
<dbReference type="EC" id="4.3.3.7" evidence="5"/>
<dbReference type="PANTHER" id="PTHR12128:SF72">
    <property type="entry name" value="DIHYDRODIPICOLINATE SYNTHASE"/>
    <property type="match status" value="1"/>
</dbReference>
<feature type="active site" description="Schiff-base intermediate with substrate" evidence="3">
    <location>
        <position position="170"/>
    </location>
</feature>
<feature type="active site" description="Proton donor/acceptor" evidence="3">
    <location>
        <position position="143"/>
    </location>
</feature>
<dbReference type="PANTHER" id="PTHR12128">
    <property type="entry name" value="DIHYDRODIPICOLINATE SYNTHASE"/>
    <property type="match status" value="1"/>
</dbReference>
<evidence type="ECO:0000313" key="5">
    <source>
        <dbReference type="EMBL" id="CEP27021.1"/>
    </source>
</evidence>
<dbReference type="CDD" id="cd00408">
    <property type="entry name" value="DHDPS-like"/>
    <property type="match status" value="1"/>
</dbReference>
<comment type="similarity">
    <text evidence="2">Belongs to the DapA family.</text>
</comment>
<dbReference type="EMBL" id="LM676427">
    <property type="protein sequence ID" value="CEP27021.1"/>
    <property type="molecule type" value="Genomic_DNA"/>
</dbReference>
<organism evidence="5">
    <name type="scientific">Propionibacterium freudenreichii subsp. freudenreichii</name>
    <dbReference type="NCBI Taxonomy" id="66712"/>
    <lineage>
        <taxon>Bacteria</taxon>
        <taxon>Bacillati</taxon>
        <taxon>Actinomycetota</taxon>
        <taxon>Actinomycetes</taxon>
        <taxon>Propionibacteriales</taxon>
        <taxon>Propionibacteriaceae</taxon>
        <taxon>Propionibacterium</taxon>
    </lineage>
</organism>
<evidence type="ECO:0000256" key="1">
    <source>
        <dbReference type="ARBA" id="ARBA00023239"/>
    </source>
</evidence>
<evidence type="ECO:0000256" key="3">
    <source>
        <dbReference type="PIRSR" id="PIRSR001365-1"/>
    </source>
</evidence>
<protein>
    <submittedName>
        <fullName evidence="5">Putative dihydrodipicolinate synthetase</fullName>
        <ecNumber evidence="5">4.3.3.7</ecNumber>
    </submittedName>
</protein>
<reference evidence="5" key="1">
    <citation type="submission" date="2014-08" db="EMBL/GenBank/DDBJ databases">
        <authorList>
            <person name="Falentin Helene"/>
        </authorList>
    </citation>
    <scope>NUCLEOTIDE SEQUENCE</scope>
</reference>
<dbReference type="SUPFAM" id="SSF51569">
    <property type="entry name" value="Aldolase"/>
    <property type="match status" value="1"/>
</dbReference>